<dbReference type="Proteomes" id="UP000799330">
    <property type="component" value="Unassembled WGS sequence"/>
</dbReference>
<dbReference type="SUPFAM" id="SSF54060">
    <property type="entry name" value="His-Me finger endonucleases"/>
    <property type="match status" value="1"/>
</dbReference>
<evidence type="ECO:0000256" key="2">
    <source>
        <dbReference type="ARBA" id="ARBA00022670"/>
    </source>
</evidence>
<feature type="region of interest" description="Disordered" evidence="9">
    <location>
        <begin position="338"/>
        <end position="358"/>
    </location>
</feature>
<dbReference type="InterPro" id="IPR044925">
    <property type="entry name" value="His-Me_finger_sf"/>
</dbReference>
<dbReference type="InterPro" id="IPR009003">
    <property type="entry name" value="Peptidase_S1_PA"/>
</dbReference>
<evidence type="ECO:0000256" key="9">
    <source>
        <dbReference type="SAM" id="MobiDB-lite"/>
    </source>
</evidence>
<dbReference type="InterPro" id="IPR043504">
    <property type="entry name" value="Peptidase_S1_PA_chymotrypsin"/>
</dbReference>
<proteinExistence type="inferred from homology"/>
<name>A0A966G3A0_MICAE</name>
<dbReference type="PANTHER" id="PTHR33607:SF2">
    <property type="entry name" value="ENDONUCLEASE-1"/>
    <property type="match status" value="1"/>
</dbReference>
<dbReference type="PRINTS" id="PR00839">
    <property type="entry name" value="V8PROTEASE"/>
</dbReference>
<keyword evidence="6 8" id="KW-0720">Serine protease</keyword>
<evidence type="ECO:0000256" key="4">
    <source>
        <dbReference type="ARBA" id="ARBA00022729"/>
    </source>
</evidence>
<dbReference type="SUPFAM" id="SSF50494">
    <property type="entry name" value="Trypsin-like serine proteases"/>
    <property type="match status" value="1"/>
</dbReference>
<evidence type="ECO:0000256" key="7">
    <source>
        <dbReference type="PIRSR" id="PIRSR608256-1"/>
    </source>
</evidence>
<comment type="caution">
    <text evidence="10">The sequence shown here is derived from an EMBL/GenBank/DDBJ whole genome shotgun (WGS) entry which is preliminary data.</text>
</comment>
<keyword evidence="3" id="KW-0540">Nuclease</keyword>
<protein>
    <recommendedName>
        <fullName evidence="8">Serine protease</fullName>
        <ecNumber evidence="8">3.4.21.-</ecNumber>
    </recommendedName>
</protein>
<dbReference type="GO" id="GO:0006508">
    <property type="term" value="P:proteolysis"/>
    <property type="evidence" value="ECO:0007669"/>
    <property type="project" value="UniProtKB-KW"/>
</dbReference>
<evidence type="ECO:0000256" key="1">
    <source>
        <dbReference type="ARBA" id="ARBA00008764"/>
    </source>
</evidence>
<evidence type="ECO:0000256" key="5">
    <source>
        <dbReference type="ARBA" id="ARBA00022801"/>
    </source>
</evidence>
<dbReference type="GO" id="GO:0008236">
    <property type="term" value="F:serine-type peptidase activity"/>
    <property type="evidence" value="ECO:0007669"/>
    <property type="project" value="UniProtKB-KW"/>
</dbReference>
<organism evidence="10 11">
    <name type="scientific">Microcystis aeruginosa G11-04</name>
    <dbReference type="NCBI Taxonomy" id="2685956"/>
    <lineage>
        <taxon>Bacteria</taxon>
        <taxon>Bacillati</taxon>
        <taxon>Cyanobacteriota</taxon>
        <taxon>Cyanophyceae</taxon>
        <taxon>Oscillatoriophycideae</taxon>
        <taxon>Chroococcales</taxon>
        <taxon>Microcystaceae</taxon>
        <taxon>Microcystis</taxon>
    </lineage>
</organism>
<dbReference type="AlphaFoldDB" id="A0A966G3A0"/>
<dbReference type="InterPro" id="IPR007346">
    <property type="entry name" value="Endonuclease-I"/>
</dbReference>
<accession>A0A966G3A0</accession>
<dbReference type="InterPro" id="IPR008256">
    <property type="entry name" value="Peptidase_S1B"/>
</dbReference>
<feature type="active site" description="Charge relay system" evidence="7">
    <location>
        <position position="135"/>
    </location>
</feature>
<feature type="active site" description="Charge relay system" evidence="7">
    <location>
        <position position="181"/>
    </location>
</feature>
<keyword evidence="4" id="KW-0732">Signal</keyword>
<evidence type="ECO:0000256" key="6">
    <source>
        <dbReference type="ARBA" id="ARBA00022825"/>
    </source>
</evidence>
<dbReference type="EC" id="3.4.21.-" evidence="8"/>
<keyword evidence="2 8" id="KW-0645">Protease</keyword>
<comment type="similarity">
    <text evidence="1 8">Belongs to the peptidase S1B family.</text>
</comment>
<reference evidence="10" key="1">
    <citation type="journal article" date="2019" name="Mol. Ecol.">
        <title>Genome evolution and host-microbiome shifts correspond with intraspecific niche divergence within harmful algal bloom-forming Microcystis aeruginosa.</title>
        <authorList>
            <person name="Jackrel S.L."/>
            <person name="White J.D."/>
            <person name="Evans J.T."/>
            <person name="Buffin K."/>
            <person name="Hayden K."/>
            <person name="Sarnelle O."/>
            <person name="Denef V.J."/>
        </authorList>
    </citation>
    <scope>NUCLEOTIDE SEQUENCE</scope>
    <source>
        <strain evidence="10">G11-04</strain>
    </source>
</reference>
<evidence type="ECO:0000256" key="8">
    <source>
        <dbReference type="RuleBase" id="RU004296"/>
    </source>
</evidence>
<dbReference type="EMBL" id="JAADAI010000507">
    <property type="protein sequence ID" value="NCS59599.1"/>
    <property type="molecule type" value="Genomic_DNA"/>
</dbReference>
<dbReference type="GO" id="GO:0004519">
    <property type="term" value="F:endonuclease activity"/>
    <property type="evidence" value="ECO:0007669"/>
    <property type="project" value="UniProtKB-KW"/>
</dbReference>
<dbReference type="Pfam" id="PF04231">
    <property type="entry name" value="Endonuclease_1"/>
    <property type="match status" value="1"/>
</dbReference>
<gene>
    <name evidence="10" type="ORF">GPJ16_23415</name>
</gene>
<evidence type="ECO:0000313" key="10">
    <source>
        <dbReference type="EMBL" id="NCS59599.1"/>
    </source>
</evidence>
<dbReference type="PANTHER" id="PTHR33607">
    <property type="entry name" value="ENDONUCLEASE-1"/>
    <property type="match status" value="1"/>
</dbReference>
<evidence type="ECO:0000256" key="3">
    <source>
        <dbReference type="ARBA" id="ARBA00022722"/>
    </source>
</evidence>
<evidence type="ECO:0000313" key="11">
    <source>
        <dbReference type="Proteomes" id="UP000799330"/>
    </source>
</evidence>
<dbReference type="Pfam" id="PF13365">
    <property type="entry name" value="Trypsin_2"/>
    <property type="match status" value="1"/>
</dbReference>
<dbReference type="Gene3D" id="2.40.10.10">
    <property type="entry name" value="Trypsin-like serine proteases"/>
    <property type="match status" value="2"/>
</dbReference>
<keyword evidence="5 8" id="KW-0378">Hydrolase</keyword>
<keyword evidence="10" id="KW-0255">Endonuclease</keyword>
<feature type="active site" description="Charge relay system" evidence="7">
    <location>
        <position position="256"/>
    </location>
</feature>
<sequence>MLINRIIQETIDRYNTNRESRENNLEKLASGSVLSVDTPERVNRRLERISRETPATIALTRSPSQPTQFSQTEFARVVKERMIGQNDLMSVSYLEFALQVSHSVCRIVLRNRGGRVSGYGTGFLVSPRLILTNNHVLPLIEEARTALAEFNYENDMTGTIKKSLGYELDPSALFITDPQLDYTLVAVKERADFPMLHSLGWNTLIEEEGKVIIGEYVNIIQHPSGEPKQLALRENRLVDLLDNFLHYHTDTAPGSSGSPIFNDQWEVVGIHHSGVPKTDEQGNYLSVDGSIWNPDMGEEQIDWLANEGTRISRIIKDIKNQGNLGSTARKLRAELFDTPPVFPDSNPESKSIIPPIKTMPQSTDNSFSWTIPLKITVSLDAAGLQSPAPVLAPVPTPPDDLSDFVPDAELEAELALLEKARRREIPYYDERTDKGERDLYYGSLLQDFDSIGQQRRFDRLSKLLKDTHHTRLKYSPAVHVYPWVDLQENLKIRSLYSNLIFEPERIIREDFRIERERASRLREILLRESLNSVQVQERVDFIERELSFNCEHVVPQSWFGKAEPMKGDLHHLFACESDCNSFRGNFPFTDFADFPDSRERIRSNCGKLEASQFEPGNGKGEAARATLYFLLRYPGFINNNQKEYTRDDLETLLAWHRDYPVTLHEKHRNVAIQKKQGNRNPLIDFPSWADKIEFELGIG</sequence>